<comment type="caution">
    <text evidence="7">The sequence shown here is derived from an EMBL/GenBank/DDBJ whole genome shotgun (WGS) entry which is preliminary data.</text>
</comment>
<dbReference type="GO" id="GO:0000049">
    <property type="term" value="F:tRNA binding"/>
    <property type="evidence" value="ECO:0007669"/>
    <property type="project" value="TreeGrafter"/>
</dbReference>
<dbReference type="CDD" id="cd18089">
    <property type="entry name" value="SPOUT_Trm10-like"/>
    <property type="match status" value="1"/>
</dbReference>
<evidence type="ECO:0000313" key="8">
    <source>
        <dbReference type="Proteomes" id="UP000070089"/>
    </source>
</evidence>
<dbReference type="GO" id="GO:0052905">
    <property type="term" value="F:tRNA (guanosine(9)-N1)-methyltransferase activity"/>
    <property type="evidence" value="ECO:0007669"/>
    <property type="project" value="UniProtKB-EC"/>
</dbReference>
<dbReference type="AlphaFoldDB" id="A0A132NWV8"/>
<dbReference type="EMBL" id="JXTI01000029">
    <property type="protein sequence ID" value="KWX14555.1"/>
    <property type="molecule type" value="Genomic_DNA"/>
</dbReference>
<comment type="catalytic activity">
    <reaction evidence="5">
        <text>guanosine(9) in tRNA + S-adenosyl-L-methionine = N(1)-methylguanosine(9) in tRNA + S-adenosyl-L-homocysteine + H(+)</text>
        <dbReference type="Rhea" id="RHEA:43156"/>
        <dbReference type="Rhea" id="RHEA-COMP:10367"/>
        <dbReference type="Rhea" id="RHEA-COMP:10368"/>
        <dbReference type="ChEBI" id="CHEBI:15378"/>
        <dbReference type="ChEBI" id="CHEBI:57856"/>
        <dbReference type="ChEBI" id="CHEBI:59789"/>
        <dbReference type="ChEBI" id="CHEBI:73542"/>
        <dbReference type="ChEBI" id="CHEBI:74269"/>
        <dbReference type="EC" id="2.1.1.221"/>
    </reaction>
</comment>
<keyword evidence="2 7" id="KW-0489">Methyltransferase</keyword>
<dbReference type="InterPro" id="IPR007356">
    <property type="entry name" value="tRNA_m1G_MeTrfase_euk"/>
</dbReference>
<dbReference type="PANTHER" id="PTHR13563:SF13">
    <property type="entry name" value="TRNA METHYLTRANSFERASE 10 HOMOLOG A"/>
    <property type="match status" value="1"/>
</dbReference>
<evidence type="ECO:0000256" key="3">
    <source>
        <dbReference type="ARBA" id="ARBA00022679"/>
    </source>
</evidence>
<evidence type="ECO:0000256" key="4">
    <source>
        <dbReference type="ARBA" id="ARBA00022691"/>
    </source>
</evidence>
<dbReference type="InterPro" id="IPR028564">
    <property type="entry name" value="MT_TRM10-typ"/>
</dbReference>
<evidence type="ECO:0000256" key="5">
    <source>
        <dbReference type="ARBA" id="ARBA00048434"/>
    </source>
</evidence>
<evidence type="ECO:0000256" key="2">
    <source>
        <dbReference type="ARBA" id="ARBA00022603"/>
    </source>
</evidence>
<gene>
    <name evidence="7" type="ORF">QR46_1440</name>
</gene>
<accession>A0A132NWV8</accession>
<dbReference type="GO" id="GO:0002939">
    <property type="term" value="P:tRNA N1-guanine methylation"/>
    <property type="evidence" value="ECO:0007669"/>
    <property type="project" value="TreeGrafter"/>
</dbReference>
<dbReference type="PANTHER" id="PTHR13563">
    <property type="entry name" value="TRNA (GUANINE-9-) METHYLTRANSFERASE"/>
    <property type="match status" value="1"/>
</dbReference>
<sequence length="241" mass="27328">MDTGECRDLKTMAYELFPGTGGSKRHGRTWTHIRQQQRRRLDSAPILLVDCSYDDLMKPGEINSRNSQLIFCYSTSMKLDVERPLRLSVVGATASLSDFLHRVQREGVWSADITTTSLEHLIESGELDIQKLVYLTADADEEIDMYCSEDTYIIGGLVDRNRHTGIALRKVQTLGIRTAKLPLHKHCDLIGSVVLSINHIFAFMTYLHCEIPFKTVVEMVIPQRKLKLPVEDTGDDLHGRN</sequence>
<keyword evidence="4" id="KW-0949">S-adenosyl-L-methionine</keyword>
<evidence type="ECO:0000313" key="7">
    <source>
        <dbReference type="EMBL" id="KWX14555.1"/>
    </source>
</evidence>
<dbReference type="VEuPathDB" id="GiardiaDB:QR46_1440"/>
<proteinExistence type="predicted"/>
<evidence type="ECO:0000256" key="1">
    <source>
        <dbReference type="ARBA" id="ARBA00012797"/>
    </source>
</evidence>
<keyword evidence="3 7" id="KW-0808">Transferase</keyword>
<dbReference type="EC" id="2.1.1.221" evidence="1"/>
<protein>
    <recommendedName>
        <fullName evidence="1">tRNA (guanine(9)-N(1))-methyltransferase</fullName>
        <ecNumber evidence="1">2.1.1.221</ecNumber>
    </recommendedName>
</protein>
<dbReference type="OrthoDB" id="278300at2759"/>
<dbReference type="InterPro" id="IPR038459">
    <property type="entry name" value="MT_TRM10-typ_sf"/>
</dbReference>
<feature type="domain" description="SAM-dependent MTase TRM10-type" evidence="6">
    <location>
        <begin position="33"/>
        <end position="228"/>
    </location>
</feature>
<dbReference type="PROSITE" id="PS51675">
    <property type="entry name" value="SAM_MT_TRM10"/>
    <property type="match status" value="1"/>
</dbReference>
<organism evidence="7 8">
    <name type="scientific">Giardia duodenalis assemblage B</name>
    <dbReference type="NCBI Taxonomy" id="1394984"/>
    <lineage>
        <taxon>Eukaryota</taxon>
        <taxon>Metamonada</taxon>
        <taxon>Diplomonadida</taxon>
        <taxon>Hexamitidae</taxon>
        <taxon>Giardiinae</taxon>
        <taxon>Giardia</taxon>
    </lineage>
</organism>
<dbReference type="Gene3D" id="3.40.1280.30">
    <property type="match status" value="1"/>
</dbReference>
<name>A0A132NWV8_GIAIN</name>
<dbReference type="GO" id="GO:0005634">
    <property type="term" value="C:nucleus"/>
    <property type="evidence" value="ECO:0007669"/>
    <property type="project" value="TreeGrafter"/>
</dbReference>
<evidence type="ECO:0000259" key="6">
    <source>
        <dbReference type="PROSITE" id="PS51675"/>
    </source>
</evidence>
<dbReference type="Proteomes" id="UP000070089">
    <property type="component" value="Unassembled WGS sequence"/>
</dbReference>
<reference evidence="7 8" key="1">
    <citation type="journal article" date="2015" name="Mol. Biochem. Parasitol.">
        <title>Identification of polymorphic genes for use in assemblage B genotyping assays through comparative genomics of multiple assemblage B Giardia duodenalis isolates.</title>
        <authorList>
            <person name="Wielinga C."/>
            <person name="Thompson R.C."/>
            <person name="Monis P."/>
            <person name="Ryan U."/>
        </authorList>
    </citation>
    <scope>NUCLEOTIDE SEQUENCE [LARGE SCALE GENOMIC DNA]</scope>
    <source>
        <strain evidence="7 8">BAH15c1</strain>
    </source>
</reference>